<keyword evidence="7" id="KW-1185">Reference proteome</keyword>
<keyword evidence="4" id="KW-0105">Cadmium resistance</keyword>
<keyword evidence="1" id="KW-0805">Transcription regulation</keyword>
<evidence type="ECO:0000313" key="7">
    <source>
        <dbReference type="Proteomes" id="UP000616595"/>
    </source>
</evidence>
<organism evidence="6 7">
    <name type="scientific">Acetobacterium paludosum</name>
    <dbReference type="NCBI Taxonomy" id="52693"/>
    <lineage>
        <taxon>Bacteria</taxon>
        <taxon>Bacillati</taxon>
        <taxon>Bacillota</taxon>
        <taxon>Clostridia</taxon>
        <taxon>Eubacteriales</taxon>
        <taxon>Eubacteriaceae</taxon>
        <taxon>Acetobacterium</taxon>
    </lineage>
</organism>
<dbReference type="EMBL" id="WJBD01000023">
    <property type="protein sequence ID" value="MBC3889716.1"/>
    <property type="molecule type" value="Genomic_DNA"/>
</dbReference>
<dbReference type="InterPro" id="IPR001845">
    <property type="entry name" value="HTH_ArsR_DNA-bd_dom"/>
</dbReference>
<protein>
    <submittedName>
        <fullName evidence="6">Metalloregulator ArsR/SmtB family transcription factor</fullName>
    </submittedName>
</protein>
<evidence type="ECO:0000256" key="4">
    <source>
        <dbReference type="ARBA" id="ARBA00043263"/>
    </source>
</evidence>
<dbReference type="CDD" id="cd00090">
    <property type="entry name" value="HTH_ARSR"/>
    <property type="match status" value="1"/>
</dbReference>
<gene>
    <name evidence="6" type="ORF">GH810_15505</name>
</gene>
<dbReference type="PRINTS" id="PR00778">
    <property type="entry name" value="HTHARSR"/>
</dbReference>
<dbReference type="SMART" id="SM00418">
    <property type="entry name" value="HTH_ARSR"/>
    <property type="match status" value="1"/>
</dbReference>
<dbReference type="InterPro" id="IPR018334">
    <property type="entry name" value="ArsR_HTH"/>
</dbReference>
<dbReference type="InterPro" id="IPR011991">
    <property type="entry name" value="ArsR-like_HTH"/>
</dbReference>
<evidence type="ECO:0000256" key="3">
    <source>
        <dbReference type="ARBA" id="ARBA00023163"/>
    </source>
</evidence>
<dbReference type="PANTHER" id="PTHR43132:SF6">
    <property type="entry name" value="HTH-TYPE TRANSCRIPTIONAL REPRESSOR CZRA"/>
    <property type="match status" value="1"/>
</dbReference>
<dbReference type="PROSITE" id="PS00846">
    <property type="entry name" value="HTH_ARSR_1"/>
    <property type="match status" value="1"/>
</dbReference>
<evidence type="ECO:0000259" key="5">
    <source>
        <dbReference type="PROSITE" id="PS50987"/>
    </source>
</evidence>
<dbReference type="PANTHER" id="PTHR43132">
    <property type="entry name" value="ARSENICAL RESISTANCE OPERON REPRESSOR ARSR-RELATED"/>
    <property type="match status" value="1"/>
</dbReference>
<dbReference type="InterPro" id="IPR051011">
    <property type="entry name" value="Metal_resp_trans_reg"/>
</dbReference>
<dbReference type="AlphaFoldDB" id="A0A923KYI5"/>
<proteinExistence type="predicted"/>
<name>A0A923KYI5_9FIRM</name>
<dbReference type="InterPro" id="IPR036390">
    <property type="entry name" value="WH_DNA-bd_sf"/>
</dbReference>
<dbReference type="Pfam" id="PF01022">
    <property type="entry name" value="HTH_5"/>
    <property type="match status" value="1"/>
</dbReference>
<dbReference type="PROSITE" id="PS50987">
    <property type="entry name" value="HTH_ARSR_2"/>
    <property type="match status" value="1"/>
</dbReference>
<dbReference type="Proteomes" id="UP000616595">
    <property type="component" value="Unassembled WGS sequence"/>
</dbReference>
<dbReference type="OrthoDB" id="9794330at2"/>
<reference evidence="6" key="2">
    <citation type="submission" date="2020-10" db="EMBL/GenBank/DDBJ databases">
        <title>Comparative genomics of the Acetobacterium genus.</title>
        <authorList>
            <person name="Marshall C."/>
            <person name="May H."/>
            <person name="Norman S."/>
        </authorList>
    </citation>
    <scope>NUCLEOTIDE SEQUENCE</scope>
    <source>
        <strain evidence="6">DER-2019</strain>
    </source>
</reference>
<evidence type="ECO:0000313" key="6">
    <source>
        <dbReference type="EMBL" id="MBC3889716.1"/>
    </source>
</evidence>
<dbReference type="GO" id="GO:0003700">
    <property type="term" value="F:DNA-binding transcription factor activity"/>
    <property type="evidence" value="ECO:0007669"/>
    <property type="project" value="InterPro"/>
</dbReference>
<sequence>MANKVQPIERCDCDVIHEDIVKQVKNKMPQEETLYDLAELFKVFGDSTRIKILWALDEAEMCVCDIAFLLNMTQSAVSHQLRVLKQADLVKNRRAGKIVFYSLDDEHVKQIFNQGLTHILELREDQ</sequence>
<accession>A0A923KYI5</accession>
<dbReference type="SUPFAM" id="SSF46785">
    <property type="entry name" value="Winged helix' DNA-binding domain"/>
    <property type="match status" value="1"/>
</dbReference>
<dbReference type="GO" id="GO:0003677">
    <property type="term" value="F:DNA binding"/>
    <property type="evidence" value="ECO:0007669"/>
    <property type="project" value="UniProtKB-KW"/>
</dbReference>
<reference evidence="6" key="1">
    <citation type="submission" date="2019-10" db="EMBL/GenBank/DDBJ databases">
        <authorList>
            <person name="Ross D.E."/>
            <person name="Gulliver D."/>
        </authorList>
    </citation>
    <scope>NUCLEOTIDE SEQUENCE</scope>
    <source>
        <strain evidence="6">DER-2019</strain>
    </source>
</reference>
<dbReference type="InterPro" id="IPR036388">
    <property type="entry name" value="WH-like_DNA-bd_sf"/>
</dbReference>
<keyword evidence="2" id="KW-0238">DNA-binding</keyword>
<evidence type="ECO:0000256" key="1">
    <source>
        <dbReference type="ARBA" id="ARBA00023015"/>
    </source>
</evidence>
<dbReference type="NCBIfam" id="NF033788">
    <property type="entry name" value="HTH_metalloreg"/>
    <property type="match status" value="1"/>
</dbReference>
<feature type="domain" description="HTH arsR-type" evidence="5">
    <location>
        <begin position="29"/>
        <end position="123"/>
    </location>
</feature>
<dbReference type="RefSeq" id="WP_148565944.1">
    <property type="nucleotide sequence ID" value="NZ_RXYA01000002.1"/>
</dbReference>
<comment type="caution">
    <text evidence="6">The sequence shown here is derived from an EMBL/GenBank/DDBJ whole genome shotgun (WGS) entry which is preliminary data.</text>
</comment>
<keyword evidence="3" id="KW-0804">Transcription</keyword>
<dbReference type="Gene3D" id="1.10.10.10">
    <property type="entry name" value="Winged helix-like DNA-binding domain superfamily/Winged helix DNA-binding domain"/>
    <property type="match status" value="1"/>
</dbReference>
<evidence type="ECO:0000256" key="2">
    <source>
        <dbReference type="ARBA" id="ARBA00023125"/>
    </source>
</evidence>
<dbReference type="GO" id="GO:0046686">
    <property type="term" value="P:response to cadmium ion"/>
    <property type="evidence" value="ECO:0007669"/>
    <property type="project" value="UniProtKB-KW"/>
</dbReference>